<evidence type="ECO:0000256" key="2">
    <source>
        <dbReference type="SAM" id="Phobius"/>
    </source>
</evidence>
<dbReference type="OrthoDB" id="6160351at2"/>
<sequence length="398" mass="45720">MSLQDESLTPADGYAETAYCADAIPEQSYAPQNEKLHGRILETRLPWGNYLGINPTTNQYSESWFQEYQYIGDDYHDYTMINELRWSQRVDENINDFYRFARFIFVIFSHLFSFVGGGGAILTGVAVVTAVLGGLASLVYGNSEFPWIFIKLIFGVAILCGVATLLRYFWEKYSIRFYKGNRNWSDDYAFCRHTGMVKTDIGDFPFYEFDTYIEMRVGTQGSQFHSLKLIHRYPHRSRLPNSASLLEFDFTVGGSIAQLYAAWDMLQRYMDVSQPLPDIPQIEPFRHLDLTTKAYDEAGKRGRPATYWRDLYANSSVEELKALREAHRAEVDSAAWGGRPDLMELSVPNYRETRKGEPEDVNAFGRFPWKAGKFVDRPEAGPPSEDVANRYNNDNAPR</sequence>
<evidence type="ECO:0000313" key="4">
    <source>
        <dbReference type="Proteomes" id="UP000237647"/>
    </source>
</evidence>
<reference evidence="3 4" key="1">
    <citation type="submission" date="2018-03" db="EMBL/GenBank/DDBJ databases">
        <title>Genomic Encyclopedia of Type Strains, Phase III (KMG-III): the genomes of soil and plant-associated and newly described type strains.</title>
        <authorList>
            <person name="Whitman W."/>
        </authorList>
    </citation>
    <scope>NUCLEOTIDE SEQUENCE [LARGE SCALE GENOMIC DNA]</scope>
    <source>
        <strain evidence="3 4">CGMCC 1.12152</strain>
    </source>
</reference>
<gene>
    <name evidence="3" type="ORF">B0H98_1194</name>
</gene>
<keyword evidence="2" id="KW-0812">Transmembrane</keyword>
<evidence type="ECO:0000256" key="1">
    <source>
        <dbReference type="SAM" id="MobiDB-lite"/>
    </source>
</evidence>
<protein>
    <submittedName>
        <fullName evidence="3">Uncharacterized protein</fullName>
    </submittedName>
</protein>
<dbReference type="RefSeq" id="WP_146130272.1">
    <property type="nucleotide sequence ID" value="NZ_PVTK01000019.1"/>
</dbReference>
<keyword evidence="4" id="KW-1185">Reference proteome</keyword>
<accession>A0A2T0UK68</accession>
<dbReference type="EMBL" id="PVTK01000019">
    <property type="protein sequence ID" value="PRY58284.1"/>
    <property type="molecule type" value="Genomic_DNA"/>
</dbReference>
<name>A0A2T0UK68_9GAMM</name>
<organism evidence="3 4">
    <name type="scientific">Vreelandella songnenensis</name>
    <dbReference type="NCBI Taxonomy" id="1176243"/>
    <lineage>
        <taxon>Bacteria</taxon>
        <taxon>Pseudomonadati</taxon>
        <taxon>Pseudomonadota</taxon>
        <taxon>Gammaproteobacteria</taxon>
        <taxon>Oceanospirillales</taxon>
        <taxon>Halomonadaceae</taxon>
        <taxon>Vreelandella</taxon>
    </lineage>
</organism>
<evidence type="ECO:0000313" key="3">
    <source>
        <dbReference type="EMBL" id="PRY58284.1"/>
    </source>
</evidence>
<proteinExistence type="predicted"/>
<feature type="transmembrane region" description="Helical" evidence="2">
    <location>
        <begin position="103"/>
        <end position="136"/>
    </location>
</feature>
<feature type="region of interest" description="Disordered" evidence="1">
    <location>
        <begin position="374"/>
        <end position="398"/>
    </location>
</feature>
<keyword evidence="2" id="KW-0472">Membrane</keyword>
<dbReference type="Proteomes" id="UP000237647">
    <property type="component" value="Unassembled WGS sequence"/>
</dbReference>
<comment type="caution">
    <text evidence="3">The sequence shown here is derived from an EMBL/GenBank/DDBJ whole genome shotgun (WGS) entry which is preliminary data.</text>
</comment>
<keyword evidence="2" id="KW-1133">Transmembrane helix</keyword>
<feature type="transmembrane region" description="Helical" evidence="2">
    <location>
        <begin position="148"/>
        <end position="170"/>
    </location>
</feature>
<dbReference type="AlphaFoldDB" id="A0A2T0UK68"/>